<evidence type="ECO:0000313" key="8">
    <source>
        <dbReference type="EMBL" id="SEO61869.1"/>
    </source>
</evidence>
<organism evidence="8 9">
    <name type="scientific">Propionispora vibrioides</name>
    <dbReference type="NCBI Taxonomy" id="112903"/>
    <lineage>
        <taxon>Bacteria</taxon>
        <taxon>Bacillati</taxon>
        <taxon>Bacillota</taxon>
        <taxon>Negativicutes</taxon>
        <taxon>Selenomonadales</taxon>
        <taxon>Sporomusaceae</taxon>
        <taxon>Propionispora</taxon>
    </lineage>
</organism>
<dbReference type="PANTHER" id="PTHR18919">
    <property type="entry name" value="ACETYL-COA C-ACYLTRANSFERASE"/>
    <property type="match status" value="1"/>
</dbReference>
<dbReference type="GO" id="GO:0016747">
    <property type="term" value="F:acyltransferase activity, transferring groups other than amino-acyl groups"/>
    <property type="evidence" value="ECO:0007669"/>
    <property type="project" value="InterPro"/>
</dbReference>
<dbReference type="InterPro" id="IPR016039">
    <property type="entry name" value="Thiolase-like"/>
</dbReference>
<reference evidence="8 9" key="1">
    <citation type="submission" date="2016-10" db="EMBL/GenBank/DDBJ databases">
        <authorList>
            <person name="de Groot N.N."/>
        </authorList>
    </citation>
    <scope>NUCLEOTIDE SEQUENCE [LARGE SCALE GENOMIC DNA]</scope>
    <source>
        <strain evidence="8 9">DSM 13305</strain>
    </source>
</reference>
<evidence type="ECO:0000256" key="1">
    <source>
        <dbReference type="ARBA" id="ARBA00010982"/>
    </source>
</evidence>
<dbReference type="Proteomes" id="UP000198847">
    <property type="component" value="Unassembled WGS sequence"/>
</dbReference>
<name>A0A1H8R5B1_9FIRM</name>
<accession>A0A1H8R5B1</accession>
<dbReference type="EMBL" id="FODY01000003">
    <property type="protein sequence ID" value="SEO61869.1"/>
    <property type="molecule type" value="Genomic_DNA"/>
</dbReference>
<evidence type="ECO:0000256" key="2">
    <source>
        <dbReference type="ARBA" id="ARBA00022679"/>
    </source>
</evidence>
<dbReference type="RefSeq" id="WP_091744148.1">
    <property type="nucleotide sequence ID" value="NZ_FODY01000003.1"/>
</dbReference>
<dbReference type="CDD" id="cd00751">
    <property type="entry name" value="thiolase"/>
    <property type="match status" value="1"/>
</dbReference>
<dbReference type="AlphaFoldDB" id="A0A1H8R5B1"/>
<dbReference type="Pfam" id="PF02803">
    <property type="entry name" value="Thiolase_C"/>
    <property type="match status" value="1"/>
</dbReference>
<dbReference type="InterPro" id="IPR020617">
    <property type="entry name" value="Thiolase_C"/>
</dbReference>
<keyword evidence="9" id="KW-1185">Reference proteome</keyword>
<keyword evidence="3 5" id="KW-0012">Acyltransferase</keyword>
<evidence type="ECO:0000256" key="5">
    <source>
        <dbReference type="RuleBase" id="RU003557"/>
    </source>
</evidence>
<feature type="domain" description="Thiolase C-terminal" evidence="7">
    <location>
        <begin position="261"/>
        <end position="383"/>
    </location>
</feature>
<dbReference type="NCBIfam" id="TIGR01930">
    <property type="entry name" value="AcCoA-C-Actrans"/>
    <property type="match status" value="1"/>
</dbReference>
<feature type="domain" description="Thiolase N-terminal" evidence="6">
    <location>
        <begin position="4"/>
        <end position="254"/>
    </location>
</feature>
<dbReference type="Gene3D" id="3.40.47.10">
    <property type="match status" value="1"/>
</dbReference>
<dbReference type="PANTHER" id="PTHR18919:SF140">
    <property type="entry name" value="ACETYL-COA C-ACETYLTRANSFERASE (ACETOACETYL-COA THIOLASE) (ACAB-5)"/>
    <property type="match status" value="1"/>
</dbReference>
<sequence length="384" mass="40526">MNTVYLIGGCRTPIGKTGGRLKQFLPEKLAAAVLHNTLAAYHLSPAAINQVILGNAVGPGGNIARVSVLEAGWPYAIPALTVDAQCGSGLSAIHLACSQIRAGEADLILAGGLESTSLAPKRQFHPADPRFTGPDDFYEQAPFSPPTVGNPSVGEAAENLAEQLNISREAMDRWAWESHQKAARTQSKRLLADIIVPVNQKDQLIRDDECIRPSLTPRLLARMPAVFRPDGRITAGNTCLKHDGAAVILLASEQALRNYRLKPQAVLTAHATCGYDPNLFPLSPVAAIGKLLAASGLPLEAIDSVEINEAFAVKILACCQALDLPLEKVNRLGGALAYGHPYGASGAIILLHLVKALQQTEGRYGIAAIGAVGGLGTATLLERC</sequence>
<dbReference type="PROSITE" id="PS00737">
    <property type="entry name" value="THIOLASE_2"/>
    <property type="match status" value="1"/>
</dbReference>
<keyword evidence="2 5" id="KW-0808">Transferase</keyword>
<dbReference type="Pfam" id="PF00108">
    <property type="entry name" value="Thiolase_N"/>
    <property type="match status" value="1"/>
</dbReference>
<evidence type="ECO:0000256" key="3">
    <source>
        <dbReference type="ARBA" id="ARBA00023315"/>
    </source>
</evidence>
<evidence type="ECO:0000259" key="6">
    <source>
        <dbReference type="Pfam" id="PF00108"/>
    </source>
</evidence>
<dbReference type="InterPro" id="IPR020616">
    <property type="entry name" value="Thiolase_N"/>
</dbReference>
<dbReference type="PIRSF" id="PIRSF000429">
    <property type="entry name" value="Ac-CoA_Ac_transf"/>
    <property type="match status" value="1"/>
</dbReference>
<dbReference type="SUPFAM" id="SSF53901">
    <property type="entry name" value="Thiolase-like"/>
    <property type="match status" value="2"/>
</dbReference>
<dbReference type="InterPro" id="IPR002155">
    <property type="entry name" value="Thiolase"/>
</dbReference>
<evidence type="ECO:0000259" key="7">
    <source>
        <dbReference type="Pfam" id="PF02803"/>
    </source>
</evidence>
<evidence type="ECO:0000313" key="9">
    <source>
        <dbReference type="Proteomes" id="UP000198847"/>
    </source>
</evidence>
<protein>
    <recommendedName>
        <fullName evidence="4">Acetoacetyl-CoA thiolase</fullName>
    </recommendedName>
</protein>
<dbReference type="InterPro" id="IPR020613">
    <property type="entry name" value="Thiolase_CS"/>
</dbReference>
<comment type="similarity">
    <text evidence="1 5">Belongs to the thiolase-like superfamily. Thiolase family.</text>
</comment>
<gene>
    <name evidence="8" type="ORF">SAMN04490178_103178</name>
</gene>
<proteinExistence type="inferred from homology"/>
<dbReference type="OrthoDB" id="56116at2"/>
<evidence type="ECO:0000256" key="4">
    <source>
        <dbReference type="ARBA" id="ARBA00030755"/>
    </source>
</evidence>
<dbReference type="STRING" id="112903.SAMN04490178_103178"/>